<accession>A0A5N7AU97</accession>
<keyword evidence="2" id="KW-0732">Signal</keyword>
<keyword evidence="1" id="KW-0812">Transmembrane</keyword>
<gene>
    <name evidence="3" type="ORF">BDV26DRAFT_272016</name>
</gene>
<organism evidence="3 4">
    <name type="scientific">Aspergillus bertholletiae</name>
    <dbReference type="NCBI Taxonomy" id="1226010"/>
    <lineage>
        <taxon>Eukaryota</taxon>
        <taxon>Fungi</taxon>
        <taxon>Dikarya</taxon>
        <taxon>Ascomycota</taxon>
        <taxon>Pezizomycotina</taxon>
        <taxon>Eurotiomycetes</taxon>
        <taxon>Eurotiomycetidae</taxon>
        <taxon>Eurotiales</taxon>
        <taxon>Aspergillaceae</taxon>
        <taxon>Aspergillus</taxon>
        <taxon>Aspergillus subgen. Circumdati</taxon>
    </lineage>
</organism>
<reference evidence="3 4" key="1">
    <citation type="submission" date="2019-04" db="EMBL/GenBank/DDBJ databases">
        <title>Friends and foes A comparative genomics studyof 23 Aspergillus species from section Flavi.</title>
        <authorList>
            <consortium name="DOE Joint Genome Institute"/>
            <person name="Kjaerbolling I."/>
            <person name="Vesth T."/>
            <person name="Frisvad J.C."/>
            <person name="Nybo J.L."/>
            <person name="Theobald S."/>
            <person name="Kildgaard S."/>
            <person name="Isbrandt T."/>
            <person name="Kuo A."/>
            <person name="Sato A."/>
            <person name="Lyhne E.K."/>
            <person name="Kogle M.E."/>
            <person name="Wiebenga A."/>
            <person name="Kun R.S."/>
            <person name="Lubbers R.J."/>
            <person name="Makela M.R."/>
            <person name="Barry K."/>
            <person name="Chovatia M."/>
            <person name="Clum A."/>
            <person name="Daum C."/>
            <person name="Haridas S."/>
            <person name="He G."/>
            <person name="LaButti K."/>
            <person name="Lipzen A."/>
            <person name="Mondo S."/>
            <person name="Riley R."/>
            <person name="Salamov A."/>
            <person name="Simmons B.A."/>
            <person name="Magnuson J.K."/>
            <person name="Henrissat B."/>
            <person name="Mortensen U.H."/>
            <person name="Larsen T.O."/>
            <person name="Devries R.P."/>
            <person name="Grigoriev I.V."/>
            <person name="Machida M."/>
            <person name="Baker S.E."/>
            <person name="Andersen M.R."/>
        </authorList>
    </citation>
    <scope>NUCLEOTIDE SEQUENCE [LARGE SCALE GENOMIC DNA]</scope>
    <source>
        <strain evidence="3 4">IBT 29228</strain>
    </source>
</reference>
<feature type="transmembrane region" description="Helical" evidence="1">
    <location>
        <begin position="29"/>
        <end position="56"/>
    </location>
</feature>
<sequence>MEVWLLLSWFLGLVLLISALTPCIRMEPFFFLSCLPSIITTTTPYFFFIGASFEILSMLT</sequence>
<keyword evidence="1" id="KW-1133">Transmembrane helix</keyword>
<keyword evidence="4" id="KW-1185">Reference proteome</keyword>
<keyword evidence="1" id="KW-0472">Membrane</keyword>
<evidence type="ECO:0000256" key="1">
    <source>
        <dbReference type="SAM" id="Phobius"/>
    </source>
</evidence>
<dbReference type="EMBL" id="ML736315">
    <property type="protein sequence ID" value="KAE8373425.1"/>
    <property type="molecule type" value="Genomic_DNA"/>
</dbReference>
<evidence type="ECO:0000313" key="3">
    <source>
        <dbReference type="EMBL" id="KAE8373425.1"/>
    </source>
</evidence>
<protein>
    <submittedName>
        <fullName evidence="3">Uncharacterized protein</fullName>
    </submittedName>
</protein>
<evidence type="ECO:0000256" key="2">
    <source>
        <dbReference type="SAM" id="SignalP"/>
    </source>
</evidence>
<feature type="chain" id="PRO_5024906626" evidence="2">
    <location>
        <begin position="20"/>
        <end position="60"/>
    </location>
</feature>
<name>A0A5N7AU97_9EURO</name>
<feature type="signal peptide" evidence="2">
    <location>
        <begin position="1"/>
        <end position="19"/>
    </location>
</feature>
<dbReference type="Proteomes" id="UP000326198">
    <property type="component" value="Unassembled WGS sequence"/>
</dbReference>
<evidence type="ECO:0000313" key="4">
    <source>
        <dbReference type="Proteomes" id="UP000326198"/>
    </source>
</evidence>
<proteinExistence type="predicted"/>
<dbReference type="AlphaFoldDB" id="A0A5N7AU97"/>